<evidence type="ECO:0000313" key="1">
    <source>
        <dbReference type="EMBL" id="KAH7857982.1"/>
    </source>
</evidence>
<gene>
    <name evidence="1" type="ORF">Vadar_018616</name>
</gene>
<name>A0ACB7YWX3_9ERIC</name>
<protein>
    <submittedName>
        <fullName evidence="1">Uncharacterized protein</fullName>
    </submittedName>
</protein>
<dbReference type="Proteomes" id="UP000828048">
    <property type="component" value="Chromosome 3"/>
</dbReference>
<evidence type="ECO:0000313" key="2">
    <source>
        <dbReference type="Proteomes" id="UP000828048"/>
    </source>
</evidence>
<keyword evidence="2" id="KW-1185">Reference proteome</keyword>
<accession>A0ACB7YWX3</accession>
<organism evidence="1 2">
    <name type="scientific">Vaccinium darrowii</name>
    <dbReference type="NCBI Taxonomy" id="229202"/>
    <lineage>
        <taxon>Eukaryota</taxon>
        <taxon>Viridiplantae</taxon>
        <taxon>Streptophyta</taxon>
        <taxon>Embryophyta</taxon>
        <taxon>Tracheophyta</taxon>
        <taxon>Spermatophyta</taxon>
        <taxon>Magnoliopsida</taxon>
        <taxon>eudicotyledons</taxon>
        <taxon>Gunneridae</taxon>
        <taxon>Pentapetalae</taxon>
        <taxon>asterids</taxon>
        <taxon>Ericales</taxon>
        <taxon>Ericaceae</taxon>
        <taxon>Vaccinioideae</taxon>
        <taxon>Vaccinieae</taxon>
        <taxon>Vaccinium</taxon>
    </lineage>
</organism>
<proteinExistence type="predicted"/>
<sequence>MENRSDILLLIATILFFAGIIFLYRRKRSSGRRNRVRLPLGTLGWPLIGETIEFISCAYTDRPEKFMDERRRMYGKVFKSHLFGSPTIVSTDAEVSRVVLQSDAKAFVPSYPKSLTELMGKSSILLINGSLHRRFHGLLGSFFKSPHLKAKITLDMQNYLKESMGNWRDDHPIYIQDEAKNIAFQVLVKALISVDPGEDMDVLENQFHEFIAGLMSLPIKIPGSRLHRSLQAKKKMIELVQKIIRDKRSRGVSVIPLDAADALLNDASEQLTDDLISGNMIDLMIPGEASVPILITLAVKYLSDCPSALRQLIEENLELKRAKDLVGEHLSWNDYLSLPFTQMVIAETLRMANVIVGVIKKAVKDVEIKGYLIPKGWCVLTYFRSVHMDDNLYDRPYEFNPWRWQDKEMSYNSCSFTPFGGGQRLCPGIDLSRLEASIFLHHFVTQFRWVAEADSVIHFPTVGMKKRMPVWVKRRSEL</sequence>
<reference evidence="1 2" key="1">
    <citation type="journal article" date="2021" name="Hortic Res">
        <title>High-quality reference genome and annotation aids understanding of berry development for evergreen blueberry (Vaccinium darrowii).</title>
        <authorList>
            <person name="Yu J."/>
            <person name="Hulse-Kemp A.M."/>
            <person name="Babiker E."/>
            <person name="Staton M."/>
        </authorList>
    </citation>
    <scope>NUCLEOTIDE SEQUENCE [LARGE SCALE GENOMIC DNA]</scope>
    <source>
        <strain evidence="2">cv. NJ 8807/NJ 8810</strain>
        <tissue evidence="1">Young leaf</tissue>
    </source>
</reference>
<dbReference type="EMBL" id="CM037153">
    <property type="protein sequence ID" value="KAH7857982.1"/>
    <property type="molecule type" value="Genomic_DNA"/>
</dbReference>
<comment type="caution">
    <text evidence="1">The sequence shown here is derived from an EMBL/GenBank/DDBJ whole genome shotgun (WGS) entry which is preliminary data.</text>
</comment>